<evidence type="ECO:0000313" key="5">
    <source>
        <dbReference type="Proteomes" id="UP000468735"/>
    </source>
</evidence>
<evidence type="ECO:0000313" key="4">
    <source>
        <dbReference type="EMBL" id="KAB2341560.1"/>
    </source>
</evidence>
<proteinExistence type="inferred from homology"/>
<reference evidence="4 5" key="1">
    <citation type="submission" date="2019-09" db="EMBL/GenBank/DDBJ databases">
        <title>Actinomadura physcomitrii sp. nov., a novel actinomycete isolated from moss [Physcomitrium sphaericum (Ludw) Fuernr].</title>
        <authorList>
            <person name="Zhuang X."/>
            <person name="Liu C."/>
        </authorList>
    </citation>
    <scope>NUCLEOTIDE SEQUENCE [LARGE SCALE GENOMIC DNA]</scope>
    <source>
        <strain evidence="4 5">HMC1</strain>
    </source>
</reference>
<name>A0A6H9YNT0_9ACTN</name>
<comment type="similarity">
    <text evidence="1">Belongs to the non-flavoprotein flavin reductase family.</text>
</comment>
<dbReference type="EMBL" id="WBMT01000025">
    <property type="protein sequence ID" value="KAB2341560.1"/>
    <property type="molecule type" value="Genomic_DNA"/>
</dbReference>
<feature type="domain" description="Flavin reductase like" evidence="3">
    <location>
        <begin position="1"/>
        <end position="144"/>
    </location>
</feature>
<comment type="caution">
    <text evidence="4">The sequence shown here is derived from an EMBL/GenBank/DDBJ whole genome shotgun (WGS) entry which is preliminary data.</text>
</comment>
<keyword evidence="2" id="KW-0560">Oxidoreductase</keyword>
<sequence length="163" mass="17851">MGEFASGVTVVAAVDGDEPVGFACQSFASVSLDPPLILFCADHRSRTWPRIRHAGRFSVNILGEQQEDLCDRFGSSRGRKFAELDWTTSSWGTPVLTGVLATVHAEVHAVHTAGDHDVVVGHVLALGRHREDRPMVFFRGRFGLETTAEHAVADPWSWIDGWG</sequence>
<dbReference type="PANTHER" id="PTHR30466:SF11">
    <property type="entry name" value="FLAVIN-DEPENDENT MONOOXYGENASE, REDUCTASE SUBUNIT HSAB"/>
    <property type="match status" value="1"/>
</dbReference>
<dbReference type="SUPFAM" id="SSF50475">
    <property type="entry name" value="FMN-binding split barrel"/>
    <property type="match status" value="1"/>
</dbReference>
<dbReference type="Proteomes" id="UP000468735">
    <property type="component" value="Unassembled WGS sequence"/>
</dbReference>
<dbReference type="InterPro" id="IPR012349">
    <property type="entry name" value="Split_barrel_FMN-bd"/>
</dbReference>
<dbReference type="InterPro" id="IPR002563">
    <property type="entry name" value="Flavin_Rdtase-like_dom"/>
</dbReference>
<evidence type="ECO:0000259" key="3">
    <source>
        <dbReference type="SMART" id="SM00903"/>
    </source>
</evidence>
<dbReference type="GO" id="GO:0042602">
    <property type="term" value="F:riboflavin reductase (NADPH) activity"/>
    <property type="evidence" value="ECO:0007669"/>
    <property type="project" value="TreeGrafter"/>
</dbReference>
<dbReference type="SMART" id="SM00903">
    <property type="entry name" value="Flavin_Reduct"/>
    <property type="match status" value="1"/>
</dbReference>
<evidence type="ECO:0000256" key="1">
    <source>
        <dbReference type="ARBA" id="ARBA00008898"/>
    </source>
</evidence>
<keyword evidence="5" id="KW-1185">Reference proteome</keyword>
<dbReference type="GO" id="GO:0010181">
    <property type="term" value="F:FMN binding"/>
    <property type="evidence" value="ECO:0007669"/>
    <property type="project" value="InterPro"/>
</dbReference>
<evidence type="ECO:0000256" key="2">
    <source>
        <dbReference type="ARBA" id="ARBA00023002"/>
    </source>
</evidence>
<dbReference type="PANTHER" id="PTHR30466">
    <property type="entry name" value="FLAVIN REDUCTASE"/>
    <property type="match status" value="1"/>
</dbReference>
<dbReference type="InterPro" id="IPR050268">
    <property type="entry name" value="NADH-dep_flavin_reductase"/>
</dbReference>
<dbReference type="Pfam" id="PF01613">
    <property type="entry name" value="Flavin_Reduct"/>
    <property type="match status" value="1"/>
</dbReference>
<accession>A0A6H9YNT0</accession>
<dbReference type="OrthoDB" id="9792858at2"/>
<dbReference type="AlphaFoldDB" id="A0A6H9YNT0"/>
<organism evidence="4 5">
    <name type="scientific">Actinomadura rudentiformis</name>
    <dbReference type="NCBI Taxonomy" id="359158"/>
    <lineage>
        <taxon>Bacteria</taxon>
        <taxon>Bacillati</taxon>
        <taxon>Actinomycetota</taxon>
        <taxon>Actinomycetes</taxon>
        <taxon>Streptosporangiales</taxon>
        <taxon>Thermomonosporaceae</taxon>
        <taxon>Actinomadura</taxon>
    </lineage>
</organism>
<dbReference type="Gene3D" id="2.30.110.10">
    <property type="entry name" value="Electron Transport, Fmn-binding Protein, Chain A"/>
    <property type="match status" value="1"/>
</dbReference>
<protein>
    <submittedName>
        <fullName evidence="4">Flavin reductase family protein</fullName>
    </submittedName>
</protein>
<gene>
    <name evidence="4" type="ORF">F8566_41195</name>
</gene>